<sequence length="93" mass="10627">MSAKFDIEKYDVKISFSIWRVQMRAVLTHNGLKKALDGKAKKPISMTEEQWDELDEKALSSIQLCLSKEVLREVVNETTAAGLWLKYSYSISS</sequence>
<dbReference type="AlphaFoldDB" id="A0A392Q0W7"/>
<comment type="caution">
    <text evidence="1">The sequence shown here is derived from an EMBL/GenBank/DDBJ whole genome shotgun (WGS) entry which is preliminary data.</text>
</comment>
<dbReference type="EMBL" id="LXQA010108312">
    <property type="protein sequence ID" value="MCI18063.1"/>
    <property type="molecule type" value="Genomic_DNA"/>
</dbReference>
<evidence type="ECO:0000313" key="2">
    <source>
        <dbReference type="Proteomes" id="UP000265520"/>
    </source>
</evidence>
<reference evidence="1 2" key="1">
    <citation type="journal article" date="2018" name="Front. Plant Sci.">
        <title>Red Clover (Trifolium pratense) and Zigzag Clover (T. medium) - A Picture of Genomic Similarities and Differences.</title>
        <authorList>
            <person name="Dluhosova J."/>
            <person name="Istvanek J."/>
            <person name="Nedelnik J."/>
            <person name="Repkova J."/>
        </authorList>
    </citation>
    <scope>NUCLEOTIDE SEQUENCE [LARGE SCALE GENOMIC DNA]</scope>
    <source>
        <strain evidence="2">cv. 10/8</strain>
        <tissue evidence="1">Leaf</tissue>
    </source>
</reference>
<keyword evidence="2" id="KW-1185">Reference proteome</keyword>
<dbReference type="Pfam" id="PF14223">
    <property type="entry name" value="Retrotran_gag_2"/>
    <property type="match status" value="1"/>
</dbReference>
<proteinExistence type="predicted"/>
<evidence type="ECO:0000313" key="1">
    <source>
        <dbReference type="EMBL" id="MCI18063.1"/>
    </source>
</evidence>
<accession>A0A392Q0W7</accession>
<protein>
    <submittedName>
        <fullName evidence="1">Transducin/WD40 repeat-like superfamily protein</fullName>
    </submittedName>
</protein>
<name>A0A392Q0W7_9FABA</name>
<organism evidence="1 2">
    <name type="scientific">Trifolium medium</name>
    <dbReference type="NCBI Taxonomy" id="97028"/>
    <lineage>
        <taxon>Eukaryota</taxon>
        <taxon>Viridiplantae</taxon>
        <taxon>Streptophyta</taxon>
        <taxon>Embryophyta</taxon>
        <taxon>Tracheophyta</taxon>
        <taxon>Spermatophyta</taxon>
        <taxon>Magnoliopsida</taxon>
        <taxon>eudicotyledons</taxon>
        <taxon>Gunneridae</taxon>
        <taxon>Pentapetalae</taxon>
        <taxon>rosids</taxon>
        <taxon>fabids</taxon>
        <taxon>Fabales</taxon>
        <taxon>Fabaceae</taxon>
        <taxon>Papilionoideae</taxon>
        <taxon>50 kb inversion clade</taxon>
        <taxon>NPAAA clade</taxon>
        <taxon>Hologalegina</taxon>
        <taxon>IRL clade</taxon>
        <taxon>Trifolieae</taxon>
        <taxon>Trifolium</taxon>
    </lineage>
</organism>
<dbReference type="Proteomes" id="UP000265520">
    <property type="component" value="Unassembled WGS sequence"/>
</dbReference>